<keyword evidence="1" id="KW-1133">Transmembrane helix</keyword>
<organism evidence="2 3">
    <name type="scientific">Microvirga flocculans</name>
    <dbReference type="NCBI Taxonomy" id="217168"/>
    <lineage>
        <taxon>Bacteria</taxon>
        <taxon>Pseudomonadati</taxon>
        <taxon>Pseudomonadota</taxon>
        <taxon>Alphaproteobacteria</taxon>
        <taxon>Hyphomicrobiales</taxon>
        <taxon>Methylobacteriaceae</taxon>
        <taxon>Microvirga</taxon>
    </lineage>
</organism>
<sequence>MAQFLFKLSGVITAVIFVSPVLFVVAASWIDILARGFQ</sequence>
<evidence type="ECO:0000313" key="3">
    <source>
        <dbReference type="Proteomes" id="UP000519439"/>
    </source>
</evidence>
<dbReference type="EMBL" id="JACIDC010000002">
    <property type="protein sequence ID" value="MBB4039122.1"/>
    <property type="molecule type" value="Genomic_DNA"/>
</dbReference>
<dbReference type="AlphaFoldDB" id="A0A7W6N6Z6"/>
<comment type="caution">
    <text evidence="2">The sequence shown here is derived from an EMBL/GenBank/DDBJ whole genome shotgun (WGS) entry which is preliminary data.</text>
</comment>
<reference evidence="2 3" key="1">
    <citation type="submission" date="2020-08" db="EMBL/GenBank/DDBJ databases">
        <title>Genomic Encyclopedia of Type Strains, Phase IV (KMG-IV): sequencing the most valuable type-strain genomes for metagenomic binning, comparative biology and taxonomic classification.</title>
        <authorList>
            <person name="Goeker M."/>
        </authorList>
    </citation>
    <scope>NUCLEOTIDE SEQUENCE [LARGE SCALE GENOMIC DNA]</scope>
    <source>
        <strain evidence="2 3">DSM 15743</strain>
    </source>
</reference>
<dbReference type="Proteomes" id="UP000519439">
    <property type="component" value="Unassembled WGS sequence"/>
</dbReference>
<name>A0A7W6N6Z6_9HYPH</name>
<evidence type="ECO:0000313" key="2">
    <source>
        <dbReference type="EMBL" id="MBB4039122.1"/>
    </source>
</evidence>
<protein>
    <submittedName>
        <fullName evidence="2">Uncharacterized protein</fullName>
    </submittedName>
</protein>
<keyword evidence="1" id="KW-0812">Transmembrane</keyword>
<keyword evidence="1" id="KW-0472">Membrane</keyword>
<gene>
    <name evidence="2" type="ORF">GGR34_000757</name>
</gene>
<keyword evidence="3" id="KW-1185">Reference proteome</keyword>
<feature type="transmembrane region" description="Helical" evidence="1">
    <location>
        <begin position="12"/>
        <end position="34"/>
    </location>
</feature>
<proteinExistence type="predicted"/>
<evidence type="ECO:0000256" key="1">
    <source>
        <dbReference type="SAM" id="Phobius"/>
    </source>
</evidence>
<accession>A0A7W6N6Z6</accession>